<dbReference type="InterPro" id="IPR024688">
    <property type="entry name" value="Mac_dom"/>
</dbReference>
<evidence type="ECO:0000256" key="3">
    <source>
        <dbReference type="ARBA" id="ARBA00023242"/>
    </source>
</evidence>
<feature type="compositionally biased region" description="Basic and acidic residues" evidence="4">
    <location>
        <begin position="63"/>
        <end position="72"/>
    </location>
</feature>
<feature type="compositionally biased region" description="Pro residues" evidence="4">
    <location>
        <begin position="348"/>
        <end position="358"/>
    </location>
</feature>
<evidence type="ECO:0000313" key="7">
    <source>
        <dbReference type="Proteomes" id="UP000799779"/>
    </source>
</evidence>
<protein>
    <recommendedName>
        <fullName evidence="5">Zn(2)-C6 fungal-type domain-containing protein</fullName>
    </recommendedName>
</protein>
<evidence type="ECO:0000256" key="4">
    <source>
        <dbReference type="SAM" id="MobiDB-lite"/>
    </source>
</evidence>
<feature type="compositionally biased region" description="Polar residues" evidence="4">
    <location>
        <begin position="24"/>
        <end position="34"/>
    </location>
</feature>
<feature type="compositionally biased region" description="Low complexity" evidence="4">
    <location>
        <begin position="116"/>
        <end position="128"/>
    </location>
</feature>
<dbReference type="OrthoDB" id="25818at2759"/>
<dbReference type="InterPro" id="IPR051159">
    <property type="entry name" value="Hexapeptide_acetyltransf"/>
</dbReference>
<dbReference type="CDD" id="cd00067">
    <property type="entry name" value="GAL4"/>
    <property type="match status" value="1"/>
</dbReference>
<feature type="compositionally biased region" description="Pro residues" evidence="4">
    <location>
        <begin position="431"/>
        <end position="465"/>
    </location>
</feature>
<gene>
    <name evidence="6" type="ORF">P154DRAFT_131490</name>
</gene>
<dbReference type="SUPFAM" id="SSF57701">
    <property type="entry name" value="Zn2/Cys6 DNA-binding domain"/>
    <property type="match status" value="1"/>
</dbReference>
<organism evidence="6 7">
    <name type="scientific">Amniculicola lignicola CBS 123094</name>
    <dbReference type="NCBI Taxonomy" id="1392246"/>
    <lineage>
        <taxon>Eukaryota</taxon>
        <taxon>Fungi</taxon>
        <taxon>Dikarya</taxon>
        <taxon>Ascomycota</taxon>
        <taxon>Pezizomycotina</taxon>
        <taxon>Dothideomycetes</taxon>
        <taxon>Pleosporomycetidae</taxon>
        <taxon>Pleosporales</taxon>
        <taxon>Amniculicolaceae</taxon>
        <taxon>Amniculicola</taxon>
    </lineage>
</organism>
<dbReference type="Gene3D" id="4.10.240.10">
    <property type="entry name" value="Zn(2)-C6 fungal-type DNA-binding domain"/>
    <property type="match status" value="1"/>
</dbReference>
<proteinExistence type="inferred from homology"/>
<dbReference type="PANTHER" id="PTHR23416:SF76">
    <property type="entry name" value="ZN(II)2CYS6 TRANSCRIPTION FACTOR (EUROFUNG)"/>
    <property type="match status" value="1"/>
</dbReference>
<dbReference type="Proteomes" id="UP000799779">
    <property type="component" value="Unassembled WGS sequence"/>
</dbReference>
<keyword evidence="3" id="KW-0539">Nucleus</keyword>
<dbReference type="SMART" id="SM00066">
    <property type="entry name" value="GAL4"/>
    <property type="match status" value="1"/>
</dbReference>
<feature type="compositionally biased region" description="Polar residues" evidence="4">
    <location>
        <begin position="183"/>
        <end position="193"/>
    </location>
</feature>
<dbReference type="InterPro" id="IPR036864">
    <property type="entry name" value="Zn2-C6_fun-type_DNA-bd_sf"/>
</dbReference>
<feature type="domain" description="Zn(2)-C6 fungal-type" evidence="5">
    <location>
        <begin position="235"/>
        <end position="263"/>
    </location>
</feature>
<dbReference type="Pfam" id="PF12464">
    <property type="entry name" value="Mac"/>
    <property type="match status" value="1"/>
</dbReference>
<dbReference type="InterPro" id="IPR001138">
    <property type="entry name" value="Zn2Cys6_DnaBD"/>
</dbReference>
<dbReference type="SMART" id="SM01266">
    <property type="entry name" value="Mac"/>
    <property type="match status" value="1"/>
</dbReference>
<keyword evidence="2" id="KW-0808">Transferase</keyword>
<dbReference type="PROSITE" id="PS50048">
    <property type="entry name" value="ZN2_CY6_FUNGAL_2"/>
    <property type="match status" value="1"/>
</dbReference>
<dbReference type="Pfam" id="PF00172">
    <property type="entry name" value="Zn_clus"/>
    <property type="match status" value="1"/>
</dbReference>
<feature type="compositionally biased region" description="Basic and acidic residues" evidence="4">
    <location>
        <begin position="153"/>
        <end position="168"/>
    </location>
</feature>
<evidence type="ECO:0000313" key="6">
    <source>
        <dbReference type="EMBL" id="KAF2002650.1"/>
    </source>
</evidence>
<comment type="similarity">
    <text evidence="1">Belongs to the transferase hexapeptide repeat family.</text>
</comment>
<name>A0A6A5WL30_9PLEO</name>
<feature type="region of interest" description="Disordered" evidence="4">
    <location>
        <begin position="267"/>
        <end position="398"/>
    </location>
</feature>
<dbReference type="PROSITE" id="PS00463">
    <property type="entry name" value="ZN2_CY6_FUNGAL_1"/>
    <property type="match status" value="1"/>
</dbReference>
<reference evidence="6" key="1">
    <citation type="journal article" date="2020" name="Stud. Mycol.">
        <title>101 Dothideomycetes genomes: a test case for predicting lifestyles and emergence of pathogens.</title>
        <authorList>
            <person name="Haridas S."/>
            <person name="Albert R."/>
            <person name="Binder M."/>
            <person name="Bloem J."/>
            <person name="Labutti K."/>
            <person name="Salamov A."/>
            <person name="Andreopoulos B."/>
            <person name="Baker S."/>
            <person name="Barry K."/>
            <person name="Bills G."/>
            <person name="Bluhm B."/>
            <person name="Cannon C."/>
            <person name="Castanera R."/>
            <person name="Culley D."/>
            <person name="Daum C."/>
            <person name="Ezra D."/>
            <person name="Gonzalez J."/>
            <person name="Henrissat B."/>
            <person name="Kuo A."/>
            <person name="Liang C."/>
            <person name="Lipzen A."/>
            <person name="Lutzoni F."/>
            <person name="Magnuson J."/>
            <person name="Mondo S."/>
            <person name="Nolan M."/>
            <person name="Ohm R."/>
            <person name="Pangilinan J."/>
            <person name="Park H.-J."/>
            <person name="Ramirez L."/>
            <person name="Alfaro M."/>
            <person name="Sun H."/>
            <person name="Tritt A."/>
            <person name="Yoshinaga Y."/>
            <person name="Zwiers L.-H."/>
            <person name="Turgeon B."/>
            <person name="Goodwin S."/>
            <person name="Spatafora J."/>
            <person name="Crous P."/>
            <person name="Grigoriev I."/>
        </authorList>
    </citation>
    <scope>NUCLEOTIDE SEQUENCE</scope>
    <source>
        <strain evidence="6">CBS 123094</strain>
    </source>
</reference>
<dbReference type="GO" id="GO:0016407">
    <property type="term" value="F:acetyltransferase activity"/>
    <property type="evidence" value="ECO:0007669"/>
    <property type="project" value="InterPro"/>
</dbReference>
<dbReference type="PANTHER" id="PTHR23416">
    <property type="entry name" value="SIALIC ACID SYNTHASE-RELATED"/>
    <property type="match status" value="1"/>
</dbReference>
<dbReference type="Pfam" id="PF14602">
    <property type="entry name" value="Hexapep_2"/>
    <property type="match status" value="1"/>
</dbReference>
<feature type="region of interest" description="Disordered" evidence="4">
    <location>
        <begin position="19"/>
        <end position="251"/>
    </location>
</feature>
<dbReference type="GO" id="GO:0000981">
    <property type="term" value="F:DNA-binding transcription factor activity, RNA polymerase II-specific"/>
    <property type="evidence" value="ECO:0007669"/>
    <property type="project" value="InterPro"/>
</dbReference>
<dbReference type="Pfam" id="PF00132">
    <property type="entry name" value="Hexapep"/>
    <property type="match status" value="1"/>
</dbReference>
<sequence length="664" mass="73288">MPSVLQAPLISNVSYMLKDRPSDQIGTGFTSVNGRASPPSLPRLHGMGSMTSDANHAQSSRNGIEHSQERKWHSAPRGAANGHHSISPPADERDGPGSPSNQSKRKRTSSPEDESSSSPESVSPGDDSTNIVNSHRHLPPMDSSQQRTLPPMDRPEQDRNWAPRETQERNSYSEPRREHRNTDPSQDPNSNRDQGMGSGESQHAMERSSTTEMTRAGVQVDTKKRRRFANRTKTGCGTCRRRKKKCDETKPECNNCLRGGFICEGYANKVPWPKNGATKPHPPLQAKDRYPPDSAQLYHNHGTSRESYSEQSPHGPNEGAPTRPIVVEEHDRQTPVSRNGWGQSWGEPPRPSYPPEQPRPSEYTHLPALPTHPRPPSSEHHPQQTSPNQGPSSQRQANPRIYHHTPQTMSQVVNTSPAVTAEAALHHQPQQPHPPPSQQPPHSAPHTSAPPPPPSHYVAPPPPKPQRSEKDKMLAGEPFMPYHAQLVEERERCKGLTFRYNSTANSMVEIIKDERERHFRAILAAPWSRHSRDPSQLSGHVGTEVSVDTPFNCDYGYNIHIGNRVAIGAQCRLLDSGRITIGMNTTIGANVTVDTQRVPTDTKTLKGTRGYSSAAEVIIGDNVWIGANTTICAGVKIGSGAIIWPGSTVIRVSNCRFHIPVHKD</sequence>
<evidence type="ECO:0000256" key="1">
    <source>
        <dbReference type="ARBA" id="ARBA00007274"/>
    </source>
</evidence>
<feature type="region of interest" description="Disordered" evidence="4">
    <location>
        <begin position="423"/>
        <end position="470"/>
    </location>
</feature>
<dbReference type="AlphaFoldDB" id="A0A6A5WL30"/>
<dbReference type="EMBL" id="ML977576">
    <property type="protein sequence ID" value="KAF2002650.1"/>
    <property type="molecule type" value="Genomic_DNA"/>
</dbReference>
<feature type="compositionally biased region" description="Polar residues" evidence="4">
    <location>
        <begin position="49"/>
        <end position="62"/>
    </location>
</feature>
<dbReference type="InterPro" id="IPR001451">
    <property type="entry name" value="Hexapep"/>
</dbReference>
<dbReference type="GO" id="GO:0008374">
    <property type="term" value="F:O-acyltransferase activity"/>
    <property type="evidence" value="ECO:0007669"/>
    <property type="project" value="TreeGrafter"/>
</dbReference>
<dbReference type="InterPro" id="IPR011004">
    <property type="entry name" value="Trimer_LpxA-like_sf"/>
</dbReference>
<feature type="compositionally biased region" description="Polar residues" evidence="4">
    <location>
        <begin position="383"/>
        <end position="397"/>
    </location>
</feature>
<keyword evidence="7" id="KW-1185">Reference proteome</keyword>
<dbReference type="SUPFAM" id="SSF51161">
    <property type="entry name" value="Trimeric LpxA-like enzymes"/>
    <property type="match status" value="1"/>
</dbReference>
<accession>A0A6A5WL30</accession>
<dbReference type="Gene3D" id="2.160.10.10">
    <property type="entry name" value="Hexapeptide repeat proteins"/>
    <property type="match status" value="1"/>
</dbReference>
<dbReference type="GO" id="GO:0008270">
    <property type="term" value="F:zinc ion binding"/>
    <property type="evidence" value="ECO:0007669"/>
    <property type="project" value="InterPro"/>
</dbReference>
<evidence type="ECO:0000256" key="2">
    <source>
        <dbReference type="ARBA" id="ARBA00022679"/>
    </source>
</evidence>
<evidence type="ECO:0000259" key="5">
    <source>
        <dbReference type="PROSITE" id="PS50048"/>
    </source>
</evidence>